<evidence type="ECO:0000256" key="1">
    <source>
        <dbReference type="SAM" id="Phobius"/>
    </source>
</evidence>
<dbReference type="OrthoDB" id="8443503at2"/>
<dbReference type="RefSeq" id="WP_012340831.1">
    <property type="nucleotide sequence ID" value="NZ_CP017504.1"/>
</dbReference>
<feature type="transmembrane region" description="Helical" evidence="1">
    <location>
        <begin position="21"/>
        <end position="47"/>
    </location>
</feature>
<keyword evidence="1" id="KW-0472">Membrane</keyword>
<keyword evidence="1" id="KW-1133">Transmembrane helix</keyword>
<dbReference type="AlphaFoldDB" id="A0A249A1S2"/>
<dbReference type="EMBL" id="LR134495">
    <property type="protein sequence ID" value="VEI77667.1"/>
    <property type="molecule type" value="Genomic_DNA"/>
</dbReference>
<dbReference type="Proteomes" id="UP000271188">
    <property type="component" value="Chromosome"/>
</dbReference>
<dbReference type="GeneID" id="31488011"/>
<protein>
    <submittedName>
        <fullName evidence="4">Integrating conjugative element membrane protein, PFL_4697 family</fullName>
    </submittedName>
    <submittedName>
        <fullName evidence="3">TIGR03747 family integrating conjugative element membrane protein</fullName>
    </submittedName>
</protein>
<dbReference type="InterPro" id="IPR022266">
    <property type="entry name" value="DtrJ-like"/>
</dbReference>
<dbReference type="EMBL" id="VAJI01000039">
    <property type="protein sequence ID" value="TRB34878.1"/>
    <property type="molecule type" value="Genomic_DNA"/>
</dbReference>
<gene>
    <name evidence="3" type="ORF">FEA53_12510</name>
    <name evidence="2" type="ORF">FEB89_12260</name>
    <name evidence="4" type="ORF">NCTC10643_01551</name>
</gene>
<feature type="transmembrane region" description="Helical" evidence="1">
    <location>
        <begin position="127"/>
        <end position="153"/>
    </location>
</feature>
<evidence type="ECO:0000313" key="5">
    <source>
        <dbReference type="Proteomes" id="UP000315164"/>
    </source>
</evidence>
<dbReference type="Proteomes" id="UP000315164">
    <property type="component" value="Unassembled WGS sequence"/>
</dbReference>
<dbReference type="EMBL" id="VAJB01000041">
    <property type="protein sequence ID" value="TRB72105.1"/>
    <property type="molecule type" value="Genomic_DNA"/>
</dbReference>
<proteinExistence type="predicted"/>
<dbReference type="NCBIfam" id="TIGR03747">
    <property type="entry name" value="conj_TIGR03747"/>
    <property type="match status" value="1"/>
</dbReference>
<evidence type="ECO:0000313" key="2">
    <source>
        <dbReference type="EMBL" id="TRB34878.1"/>
    </source>
</evidence>
<reference evidence="4" key="1">
    <citation type="submission" date="2018-12" db="EMBL/GenBank/DDBJ databases">
        <authorList>
            <consortium name="Pathogen Informatics"/>
        </authorList>
    </citation>
    <scope>NUCLEOTIDE SEQUENCE [LARGE SCALE GENOMIC DNA]</scope>
    <source>
        <strain evidence="4">NCTC10643</strain>
    </source>
</reference>
<evidence type="ECO:0000313" key="6">
    <source>
        <dbReference type="Proteomes" id="UP000318394"/>
    </source>
</evidence>
<sequence length="231" mass="26271">MSEETKARRKSGLINLIFGKINMSLAAIAVSLIFSIILEWIGIAFWWPQEGHLHSQTMMLNEMQWLSDDFSQSLFAKSSTAFATSIIENVYNWLFVYTGVKEWLTSPGNGSMEQWVHHYGRAYIESVIYVVITFIIRLIIIVFTSPLFLLTALSGLTEGLSLRDIRKFGAGRESAYLYHHARRYIMPMMVTAWVLYLSIPFSIHPNIILVPAACLFGLSICITAASFKKFL</sequence>
<accession>A0A249A1S2</accession>
<keyword evidence="1" id="KW-0812">Transmembrane</keyword>
<dbReference type="Pfam" id="PF14348">
    <property type="entry name" value="DtrJ-like"/>
    <property type="match status" value="1"/>
</dbReference>
<keyword evidence="6" id="KW-1185">Reference proteome</keyword>
<dbReference type="Proteomes" id="UP000318394">
    <property type="component" value="Unassembled WGS sequence"/>
</dbReference>
<organism evidence="3 5">
    <name type="scientific">Mannheimia haemolytica</name>
    <name type="common">Pasteurella haemolytica</name>
    <dbReference type="NCBI Taxonomy" id="75985"/>
    <lineage>
        <taxon>Bacteria</taxon>
        <taxon>Pseudomonadati</taxon>
        <taxon>Pseudomonadota</taxon>
        <taxon>Gammaproteobacteria</taxon>
        <taxon>Pasteurellales</taxon>
        <taxon>Pasteurellaceae</taxon>
        <taxon>Mannheimia</taxon>
    </lineage>
</organism>
<feature type="transmembrane region" description="Helical" evidence="1">
    <location>
        <begin position="207"/>
        <end position="227"/>
    </location>
</feature>
<reference evidence="5 6" key="2">
    <citation type="journal article" date="2019" name="Vet. Microbiol.">
        <title>Genetic characterization of susceptible and multi-drug resistant Mannheimia haemolytica isolated from high-risk stocker calves prior to and after antimicrobial metaphylaxis.</title>
        <authorList>
            <person name="Snyder E.R."/>
            <person name="Alvarez-Narvaez S."/>
            <person name="Credille B.C."/>
        </authorList>
    </citation>
    <scope>NUCLEOTIDE SEQUENCE [LARGE SCALE GENOMIC DNA]</scope>
    <source>
        <strain evidence="3 5">UGA-R5-128-1</strain>
        <strain evidence="2 6">UGA-R7-163-1</strain>
    </source>
</reference>
<evidence type="ECO:0000313" key="4">
    <source>
        <dbReference type="EMBL" id="VEI77667.1"/>
    </source>
</evidence>
<evidence type="ECO:0000313" key="3">
    <source>
        <dbReference type="EMBL" id="TRB72105.1"/>
    </source>
</evidence>
<feature type="transmembrane region" description="Helical" evidence="1">
    <location>
        <begin position="184"/>
        <end position="201"/>
    </location>
</feature>
<name>A0A249A1S2_MANHA</name>